<dbReference type="SUPFAM" id="SSF48452">
    <property type="entry name" value="TPR-like"/>
    <property type="match status" value="2"/>
</dbReference>
<reference evidence="5" key="1">
    <citation type="submission" date="2016-11" db="UniProtKB">
        <authorList>
            <consortium name="WormBaseParasite"/>
        </authorList>
    </citation>
    <scope>IDENTIFICATION</scope>
</reference>
<dbReference type="PANTHER" id="PTHR14699">
    <property type="entry name" value="STI2 PROTEIN-RELATED"/>
    <property type="match status" value="1"/>
</dbReference>
<dbReference type="Pfam" id="PF25060">
    <property type="entry name" value="ARM_TT21_2nd"/>
    <property type="match status" value="1"/>
</dbReference>
<dbReference type="Proteomes" id="UP000095283">
    <property type="component" value="Unplaced"/>
</dbReference>
<dbReference type="GO" id="GO:0005929">
    <property type="term" value="C:cilium"/>
    <property type="evidence" value="ECO:0007669"/>
    <property type="project" value="GOC"/>
</dbReference>
<keyword evidence="2" id="KW-0802">TPR repeat</keyword>
<dbReference type="Gene3D" id="3.30.420.10">
    <property type="entry name" value="Ribonuclease H-like superfamily/Ribonuclease H"/>
    <property type="match status" value="1"/>
</dbReference>
<evidence type="ECO:0000256" key="2">
    <source>
        <dbReference type="PROSITE-ProRule" id="PRU00339"/>
    </source>
</evidence>
<evidence type="ECO:0000313" key="5">
    <source>
        <dbReference type="WBParaSite" id="Hba_20692"/>
    </source>
</evidence>
<dbReference type="InterPro" id="IPR019734">
    <property type="entry name" value="TPR_rpt"/>
</dbReference>
<dbReference type="Pfam" id="PF13176">
    <property type="entry name" value="TPR_7"/>
    <property type="match status" value="1"/>
</dbReference>
<comment type="similarity">
    <text evidence="1">Belongs to the TTC21 family.</text>
</comment>
<evidence type="ECO:0000313" key="4">
    <source>
        <dbReference type="Proteomes" id="UP000095283"/>
    </source>
</evidence>
<dbReference type="WBParaSite" id="Hba_20692">
    <property type="protein sequence ID" value="Hba_20692"/>
    <property type="gene ID" value="Hba_20692"/>
</dbReference>
<dbReference type="GO" id="GO:0035721">
    <property type="term" value="P:intraciliary retrograde transport"/>
    <property type="evidence" value="ECO:0007669"/>
    <property type="project" value="TreeGrafter"/>
</dbReference>
<proteinExistence type="inferred from homology"/>
<dbReference type="GO" id="GO:0061512">
    <property type="term" value="P:protein localization to cilium"/>
    <property type="evidence" value="ECO:0007669"/>
    <property type="project" value="TreeGrafter"/>
</dbReference>
<dbReference type="InterPro" id="IPR056832">
    <property type="entry name" value="ARM_TT21_2nd"/>
</dbReference>
<evidence type="ECO:0000256" key="1">
    <source>
        <dbReference type="ARBA" id="ARBA00010935"/>
    </source>
</evidence>
<dbReference type="InterPro" id="IPR036397">
    <property type="entry name" value="RNaseH_sf"/>
</dbReference>
<dbReference type="Gene3D" id="1.25.40.10">
    <property type="entry name" value="Tetratricopeptide repeat domain"/>
    <property type="match status" value="1"/>
</dbReference>
<evidence type="ECO:0000259" key="3">
    <source>
        <dbReference type="Pfam" id="PF25060"/>
    </source>
</evidence>
<dbReference type="AlphaFoldDB" id="A0A1I7XT77"/>
<name>A0A1I7XT77_HETBA</name>
<accession>A0A1I7XT77</accession>
<feature type="domain" description="Tetratricopeptide repeat protein 21A/21B second ARM" evidence="3">
    <location>
        <begin position="2"/>
        <end position="138"/>
    </location>
</feature>
<dbReference type="InterPro" id="IPR040364">
    <property type="entry name" value="TTC21A/TTC21B"/>
</dbReference>
<dbReference type="SMART" id="SM00028">
    <property type="entry name" value="TPR"/>
    <property type="match status" value="3"/>
</dbReference>
<dbReference type="PROSITE" id="PS50005">
    <property type="entry name" value="TPR"/>
    <property type="match status" value="1"/>
</dbReference>
<protein>
    <submittedName>
        <fullName evidence="5">TPR_REGION domain-containing protein</fullName>
    </submittedName>
</protein>
<keyword evidence="4" id="KW-1185">Reference proteome</keyword>
<dbReference type="PANTHER" id="PTHR14699:SF0">
    <property type="entry name" value="TETRATRICOPEPTIDE REPEAT PROTEIN 21 HOMOLOG"/>
    <property type="match status" value="1"/>
</dbReference>
<dbReference type="InterPro" id="IPR011990">
    <property type="entry name" value="TPR-like_helical_dom_sf"/>
</dbReference>
<feature type="repeat" description="TPR" evidence="2">
    <location>
        <begin position="282"/>
        <end position="315"/>
    </location>
</feature>
<sequence length="588" mass="66628">MEIYHFIGSIIARHHNNSLHEFLTKIDSAIEIHLDGLQSIPFGLEFLKALDADFLFTVALQLMDNAPLAPVKTSDEALKSAERILTILIENCPGLSQAAFLIARAKYLNSDFEAADQMIELCLQENETIADAYLLRAQKKGEVQKAIDLLRAGLRLPQKERSTNLIGRRKVVNGHQIALQLELIDCLQIMKQSQEAESVMKEALYEWKEKPEEEQLILMNAQLHVNRGDPDTALAILSRVQPDQHNYQSARIKMAEIYLEEKKDKRMFTICYRELLKSSTTAAAYTLLGDAYMSVQEPENAIEVYELALKMQRKDLALTEKIGEAYVMCHLYSKGKHKLTKQFGYGEPPKLHIRHSILYEFQQAKTVLKHANEYFLHWVKVFSPTVLTHIGFDVLELVILMSTQEELAERLGADKAAVARRWHGMGKVASSESEYHVNSPKTALAAGSTRASRCLPDNAGRTFLWKIVTVLSTHISWVDAGQLTTSTPKDAIEQKRPFIGQGIRKVILQHDNSRPHAALSTQQTVLNLGWEVLPHAAYSPDLTPSDYRLFRSMQNCLVAQHFRDVAEVRKWIDDFIASKPISFLTKQS</sequence>
<dbReference type="GO" id="GO:0003676">
    <property type="term" value="F:nucleic acid binding"/>
    <property type="evidence" value="ECO:0007669"/>
    <property type="project" value="InterPro"/>
</dbReference>
<organism evidence="4 5">
    <name type="scientific">Heterorhabditis bacteriophora</name>
    <name type="common">Entomopathogenic nematode worm</name>
    <dbReference type="NCBI Taxonomy" id="37862"/>
    <lineage>
        <taxon>Eukaryota</taxon>
        <taxon>Metazoa</taxon>
        <taxon>Ecdysozoa</taxon>
        <taxon>Nematoda</taxon>
        <taxon>Chromadorea</taxon>
        <taxon>Rhabditida</taxon>
        <taxon>Rhabditina</taxon>
        <taxon>Rhabditomorpha</taxon>
        <taxon>Strongyloidea</taxon>
        <taxon>Heterorhabditidae</taxon>
        <taxon>Heterorhabditis</taxon>
    </lineage>
</organism>
<dbReference type="GO" id="GO:0030991">
    <property type="term" value="C:intraciliary transport particle A"/>
    <property type="evidence" value="ECO:0007669"/>
    <property type="project" value="TreeGrafter"/>
</dbReference>